<name>S2K3P4_MUCC1</name>
<dbReference type="eggNOG" id="KOG0934">
    <property type="taxonomic scope" value="Eukaryota"/>
</dbReference>
<comment type="subcellular location">
    <subcellularLocation>
        <location evidence="1">Endomembrane system</location>
    </subcellularLocation>
</comment>
<evidence type="ECO:0000256" key="3">
    <source>
        <dbReference type="ARBA" id="ARBA00022448"/>
    </source>
</evidence>
<evidence type="ECO:0000313" key="9">
    <source>
        <dbReference type="Proteomes" id="UP000014254"/>
    </source>
</evidence>
<keyword evidence="5 6" id="KW-0472">Membrane</keyword>
<dbReference type="InterPro" id="IPR011012">
    <property type="entry name" value="Longin-like_dom_sf"/>
</dbReference>
<dbReference type="EMBL" id="KE123980">
    <property type="protein sequence ID" value="EPB86835.1"/>
    <property type="molecule type" value="Genomic_DNA"/>
</dbReference>
<organism evidence="8 9">
    <name type="scientific">Mucor circinelloides f. circinelloides (strain 1006PhL)</name>
    <name type="common">Mucormycosis agent</name>
    <name type="synonym">Calyptromyces circinelloides</name>
    <dbReference type="NCBI Taxonomy" id="1220926"/>
    <lineage>
        <taxon>Eukaryota</taxon>
        <taxon>Fungi</taxon>
        <taxon>Fungi incertae sedis</taxon>
        <taxon>Mucoromycota</taxon>
        <taxon>Mucoromycotina</taxon>
        <taxon>Mucoromycetes</taxon>
        <taxon>Mucorales</taxon>
        <taxon>Mucorineae</taxon>
        <taxon>Mucoraceae</taxon>
        <taxon>Mucor</taxon>
    </lineage>
</organism>
<dbReference type="SUPFAM" id="SSF64356">
    <property type="entry name" value="SNARE-like"/>
    <property type="match status" value="1"/>
</dbReference>
<dbReference type="STRING" id="1220926.S2K3P4"/>
<dbReference type="InterPro" id="IPR022775">
    <property type="entry name" value="AP_mu_sigma_su"/>
</dbReference>
<evidence type="ECO:0000256" key="1">
    <source>
        <dbReference type="ARBA" id="ARBA00004308"/>
    </source>
</evidence>
<feature type="domain" description="AP complex mu/sigma subunit" evidence="7">
    <location>
        <begin position="1"/>
        <end position="155"/>
    </location>
</feature>
<keyword evidence="3 6" id="KW-0813">Transport</keyword>
<dbReference type="GO" id="GO:0006886">
    <property type="term" value="P:intracellular protein transport"/>
    <property type="evidence" value="ECO:0007669"/>
    <property type="project" value="UniProtKB-UniRule"/>
</dbReference>
<gene>
    <name evidence="8" type="ORF">HMPREF1544_06360</name>
</gene>
<evidence type="ECO:0000313" key="8">
    <source>
        <dbReference type="EMBL" id="EPB86835.1"/>
    </source>
</evidence>
<evidence type="ECO:0000256" key="4">
    <source>
        <dbReference type="ARBA" id="ARBA00022927"/>
    </source>
</evidence>
<evidence type="ECO:0000256" key="5">
    <source>
        <dbReference type="ARBA" id="ARBA00023136"/>
    </source>
</evidence>
<evidence type="ECO:0000256" key="2">
    <source>
        <dbReference type="ARBA" id="ARBA00006972"/>
    </source>
</evidence>
<dbReference type="OMA" id="GHVVETN"/>
<evidence type="ECO:0000256" key="6">
    <source>
        <dbReference type="PIRNR" id="PIRNR015588"/>
    </source>
</evidence>
<dbReference type="AlphaFoldDB" id="S2K3P4"/>
<dbReference type="OrthoDB" id="371463at2759"/>
<dbReference type="Pfam" id="PF01217">
    <property type="entry name" value="Clat_adaptor_s"/>
    <property type="match status" value="1"/>
</dbReference>
<dbReference type="Gene3D" id="3.30.450.60">
    <property type="match status" value="1"/>
</dbReference>
<sequence length="164" mass="19225">MIRFFLIVNRSCQTRFARYYQGTIVQDKPTFELEIARQCITRRQNQTLFFSINQDKIGRSTHPIEKPRILNRSPPVFRVYASLYFIIGCDPEDNEFSILELIQNCVECLDHYFEKTELDLVFNLEKVHMIIDEMIVQGLVVETNQERVLASMCALANQKTNPVT</sequence>
<reference evidence="9" key="1">
    <citation type="submission" date="2013-05" db="EMBL/GenBank/DDBJ databases">
        <title>The Genome sequence of Mucor circinelloides f. circinelloides 1006PhL.</title>
        <authorList>
            <consortium name="The Broad Institute Genomics Platform"/>
            <person name="Cuomo C."/>
            <person name="Earl A."/>
            <person name="Findley K."/>
            <person name="Lee S.C."/>
            <person name="Walker B."/>
            <person name="Young S."/>
            <person name="Zeng Q."/>
            <person name="Gargeya S."/>
            <person name="Fitzgerald M."/>
            <person name="Haas B."/>
            <person name="Abouelleil A."/>
            <person name="Allen A.W."/>
            <person name="Alvarado L."/>
            <person name="Arachchi H.M."/>
            <person name="Berlin A.M."/>
            <person name="Chapman S.B."/>
            <person name="Gainer-Dewar J."/>
            <person name="Goldberg J."/>
            <person name="Griggs A."/>
            <person name="Gujja S."/>
            <person name="Hansen M."/>
            <person name="Howarth C."/>
            <person name="Imamovic A."/>
            <person name="Ireland A."/>
            <person name="Larimer J."/>
            <person name="McCowan C."/>
            <person name="Murphy C."/>
            <person name="Pearson M."/>
            <person name="Poon T.W."/>
            <person name="Priest M."/>
            <person name="Roberts A."/>
            <person name="Saif S."/>
            <person name="Shea T."/>
            <person name="Sisk P."/>
            <person name="Sykes S."/>
            <person name="Wortman J."/>
            <person name="Nusbaum C."/>
            <person name="Birren B."/>
        </authorList>
    </citation>
    <scope>NUCLEOTIDE SEQUENCE [LARGE SCALE GENOMIC DNA]</scope>
    <source>
        <strain evidence="9">1006PhL</strain>
    </source>
</reference>
<proteinExistence type="inferred from homology"/>
<dbReference type="PANTHER" id="PTHR11753">
    <property type="entry name" value="ADAPTOR COMPLEXES SMALL SUBUNIT FAMILY"/>
    <property type="match status" value="1"/>
</dbReference>
<keyword evidence="4 6" id="KW-0653">Protein transport</keyword>
<protein>
    <recommendedName>
        <fullName evidence="6">AP complex subunit sigma</fullName>
    </recommendedName>
</protein>
<evidence type="ECO:0000259" key="7">
    <source>
        <dbReference type="Pfam" id="PF01217"/>
    </source>
</evidence>
<dbReference type="GO" id="GO:0012505">
    <property type="term" value="C:endomembrane system"/>
    <property type="evidence" value="ECO:0007669"/>
    <property type="project" value="UniProtKB-SubCell"/>
</dbReference>
<dbReference type="Proteomes" id="UP000014254">
    <property type="component" value="Unassembled WGS sequence"/>
</dbReference>
<comment type="similarity">
    <text evidence="2 6">Belongs to the adaptor complexes small subunit family.</text>
</comment>
<keyword evidence="9" id="KW-1185">Reference proteome</keyword>
<dbReference type="VEuPathDB" id="FungiDB:HMPREF1544_06360"/>
<dbReference type="InParanoid" id="S2K3P4"/>
<accession>S2K3P4</accession>
<dbReference type="InterPro" id="IPR016635">
    <property type="entry name" value="AP_complex_ssu"/>
</dbReference>
<dbReference type="PIRSF" id="PIRSF015588">
    <property type="entry name" value="AP_complex_sigma"/>
    <property type="match status" value="1"/>
</dbReference>